<dbReference type="PANTHER" id="PTHR12526">
    <property type="entry name" value="GLYCOSYLTRANSFERASE"/>
    <property type="match status" value="1"/>
</dbReference>
<name>A0A419TBL4_9FIRM</name>
<dbReference type="CDD" id="cd03808">
    <property type="entry name" value="GT4_CapM-like"/>
    <property type="match status" value="1"/>
</dbReference>
<protein>
    <recommendedName>
        <fullName evidence="5">Glycosyl transferase family 1</fullName>
    </recommendedName>
</protein>
<evidence type="ECO:0000259" key="1">
    <source>
        <dbReference type="Pfam" id="PF00534"/>
    </source>
</evidence>
<dbReference type="PANTHER" id="PTHR12526:SF630">
    <property type="entry name" value="GLYCOSYLTRANSFERASE"/>
    <property type="match status" value="1"/>
</dbReference>
<dbReference type="EMBL" id="MCIA01000001">
    <property type="protein sequence ID" value="RKD34845.1"/>
    <property type="molecule type" value="Genomic_DNA"/>
</dbReference>
<dbReference type="SUPFAM" id="SSF53756">
    <property type="entry name" value="UDP-Glycosyltransferase/glycogen phosphorylase"/>
    <property type="match status" value="1"/>
</dbReference>
<dbReference type="OrthoDB" id="9806653at2"/>
<dbReference type="Gene3D" id="3.40.50.2000">
    <property type="entry name" value="Glycogen Phosphorylase B"/>
    <property type="match status" value="2"/>
</dbReference>
<dbReference type="AlphaFoldDB" id="A0A419TBL4"/>
<dbReference type="InterPro" id="IPR028098">
    <property type="entry name" value="Glyco_trans_4-like_N"/>
</dbReference>
<gene>
    <name evidence="3" type="ORF">BET01_00320</name>
</gene>
<evidence type="ECO:0000313" key="3">
    <source>
        <dbReference type="EMBL" id="RKD34845.1"/>
    </source>
</evidence>
<feature type="domain" description="Glycosyl transferase family 1" evidence="1">
    <location>
        <begin position="191"/>
        <end position="350"/>
    </location>
</feature>
<organism evidence="3 4">
    <name type="scientific">Lacrimispora algidixylanolytica</name>
    <dbReference type="NCBI Taxonomy" id="94868"/>
    <lineage>
        <taxon>Bacteria</taxon>
        <taxon>Bacillati</taxon>
        <taxon>Bacillota</taxon>
        <taxon>Clostridia</taxon>
        <taxon>Lachnospirales</taxon>
        <taxon>Lachnospiraceae</taxon>
        <taxon>Lacrimispora</taxon>
    </lineage>
</organism>
<dbReference type="Proteomes" id="UP000284277">
    <property type="component" value="Unassembled WGS sequence"/>
</dbReference>
<feature type="domain" description="Glycosyltransferase subfamily 4-like N-terminal" evidence="2">
    <location>
        <begin position="5"/>
        <end position="151"/>
    </location>
</feature>
<dbReference type="GO" id="GO:0016757">
    <property type="term" value="F:glycosyltransferase activity"/>
    <property type="evidence" value="ECO:0007669"/>
    <property type="project" value="InterPro"/>
</dbReference>
<evidence type="ECO:0008006" key="5">
    <source>
        <dbReference type="Google" id="ProtNLM"/>
    </source>
</evidence>
<comment type="caution">
    <text evidence="3">The sequence shown here is derived from an EMBL/GenBank/DDBJ whole genome shotgun (WGS) entry which is preliminary data.</text>
</comment>
<reference evidence="3 4" key="1">
    <citation type="submission" date="2016-08" db="EMBL/GenBank/DDBJ databases">
        <title>A new outlook on sporulation: Clostridium algidixylanolyticum.</title>
        <authorList>
            <person name="Poppleton D.I."/>
            <person name="Gribaldo S."/>
        </authorList>
    </citation>
    <scope>NUCLEOTIDE SEQUENCE [LARGE SCALE GENOMIC DNA]</scope>
    <source>
        <strain evidence="3 4">SPL73</strain>
    </source>
</reference>
<dbReference type="Pfam" id="PF13477">
    <property type="entry name" value="Glyco_trans_4_2"/>
    <property type="match status" value="1"/>
</dbReference>
<proteinExistence type="predicted"/>
<evidence type="ECO:0000313" key="4">
    <source>
        <dbReference type="Proteomes" id="UP000284277"/>
    </source>
</evidence>
<dbReference type="Pfam" id="PF00534">
    <property type="entry name" value="Glycos_transf_1"/>
    <property type="match status" value="1"/>
</dbReference>
<dbReference type="RefSeq" id="WP_120194777.1">
    <property type="nucleotide sequence ID" value="NZ_MCIA01000001.1"/>
</dbReference>
<accession>A0A419TBL4</accession>
<dbReference type="InterPro" id="IPR001296">
    <property type="entry name" value="Glyco_trans_1"/>
</dbReference>
<evidence type="ECO:0000259" key="2">
    <source>
        <dbReference type="Pfam" id="PF13477"/>
    </source>
</evidence>
<sequence length="382" mass="43753">MAEKILLVTTTSGFVPQFEMNNVKYLLSLGYEIHYASNYNTPIYGNDNSRLDETDIIRHQIDFVRSPFRLSNIKLLRDLVKLMKEEQFVLIHCHTPMGGVLGRLAACISKCGVVMYTVHGFHFYQGAPLMNRLMYKTMEWLLAHVTDVLVTINEEDYQAALKFKLKKGGSVFYTPGIGIDCKRFSTIENIRQKIRSQYQLQSDDFVLITCGELIKRKNHVAILKALTYIKDYHIKLILCGSGVLEQDIRHKIREYGLEECIFMIGYCYNIQEHLKAADCFVFPSYQEGLPVALMEAMTSGLPVIASKIRGNVDLIVPEKGGFLVEPKDIKGFADSILKLKENNELRQQMGCFNSEKIQQFDVEIVKKKMKDIYQFAIAKTVK</sequence>
<keyword evidence="4" id="KW-1185">Reference proteome</keyword>